<dbReference type="GO" id="GO:0000272">
    <property type="term" value="P:polysaccharide catabolic process"/>
    <property type="evidence" value="ECO:0007669"/>
    <property type="project" value="UniProtKB-KW"/>
</dbReference>
<comment type="caution">
    <text evidence="10">The sequence shown here is derived from an EMBL/GenBank/DDBJ whole genome shotgun (WGS) entry which is preliminary data.</text>
</comment>
<dbReference type="GO" id="GO:0031176">
    <property type="term" value="F:endo-1,4-beta-xylanase activity"/>
    <property type="evidence" value="ECO:0007669"/>
    <property type="project" value="UniProtKB-EC"/>
</dbReference>
<dbReference type="PRINTS" id="PR00134">
    <property type="entry name" value="GLHYDRLASE10"/>
</dbReference>
<keyword evidence="3 6" id="KW-0119">Carbohydrate metabolism</keyword>
<dbReference type="EC" id="3.2.1.8" evidence="6"/>
<organism evidence="10 11">
    <name type="scientific">Butyrivibrio fibrisolvens</name>
    <dbReference type="NCBI Taxonomy" id="831"/>
    <lineage>
        <taxon>Bacteria</taxon>
        <taxon>Bacillati</taxon>
        <taxon>Bacillota</taxon>
        <taxon>Clostridia</taxon>
        <taxon>Lachnospirales</taxon>
        <taxon>Lachnospiraceae</taxon>
        <taxon>Butyrivibrio</taxon>
    </lineage>
</organism>
<feature type="region of interest" description="Disordered" evidence="7">
    <location>
        <begin position="30"/>
        <end position="76"/>
    </location>
</feature>
<keyword evidence="11" id="KW-1185">Reference proteome</keyword>
<dbReference type="PROSITE" id="PS51760">
    <property type="entry name" value="GH10_2"/>
    <property type="match status" value="1"/>
</dbReference>
<dbReference type="Proteomes" id="UP000245488">
    <property type="component" value="Chromosome"/>
</dbReference>
<dbReference type="EMBL" id="NXNG01000001">
    <property type="protein sequence ID" value="PWT26861.1"/>
    <property type="molecule type" value="Genomic_DNA"/>
</dbReference>
<keyword evidence="4 6" id="KW-0326">Glycosidase</keyword>
<evidence type="ECO:0000256" key="5">
    <source>
        <dbReference type="ARBA" id="ARBA00023326"/>
    </source>
</evidence>
<keyword evidence="2 6" id="KW-0378">Hydrolase</keyword>
<protein>
    <recommendedName>
        <fullName evidence="6">Beta-xylanase</fullName>
        <ecNumber evidence="6">3.2.1.8</ecNumber>
    </recommendedName>
</protein>
<evidence type="ECO:0000256" key="1">
    <source>
        <dbReference type="ARBA" id="ARBA00007495"/>
    </source>
</evidence>
<evidence type="ECO:0000256" key="8">
    <source>
        <dbReference type="SAM" id="SignalP"/>
    </source>
</evidence>
<comment type="catalytic activity">
    <reaction evidence="6">
        <text>Endohydrolysis of (1-&gt;4)-beta-D-xylosidic linkages in xylans.</text>
        <dbReference type="EC" id="3.2.1.8"/>
    </reaction>
</comment>
<proteinExistence type="inferred from homology"/>
<feature type="compositionally biased region" description="Polar residues" evidence="7">
    <location>
        <begin position="38"/>
        <end position="49"/>
    </location>
</feature>
<dbReference type="SMART" id="SM00633">
    <property type="entry name" value="Glyco_10"/>
    <property type="match status" value="1"/>
</dbReference>
<evidence type="ECO:0000259" key="9">
    <source>
        <dbReference type="PROSITE" id="PS51760"/>
    </source>
</evidence>
<feature type="signal peptide" evidence="8">
    <location>
        <begin position="1"/>
        <end position="26"/>
    </location>
</feature>
<dbReference type="Gene3D" id="3.20.20.80">
    <property type="entry name" value="Glycosidases"/>
    <property type="match status" value="1"/>
</dbReference>
<dbReference type="PANTHER" id="PTHR31490:SF90">
    <property type="entry name" value="ENDO-1,4-BETA-XYLANASE A"/>
    <property type="match status" value="1"/>
</dbReference>
<evidence type="ECO:0000256" key="3">
    <source>
        <dbReference type="ARBA" id="ARBA00023277"/>
    </source>
</evidence>
<feature type="chain" id="PRO_5016412072" description="Beta-xylanase" evidence="8">
    <location>
        <begin position="27"/>
        <end position="444"/>
    </location>
</feature>
<feature type="domain" description="GH10" evidence="9">
    <location>
        <begin position="85"/>
        <end position="440"/>
    </location>
</feature>
<evidence type="ECO:0000256" key="6">
    <source>
        <dbReference type="RuleBase" id="RU361174"/>
    </source>
</evidence>
<dbReference type="SUPFAM" id="SSF51445">
    <property type="entry name" value="(Trans)glycosidases"/>
    <property type="match status" value="1"/>
</dbReference>
<keyword evidence="8" id="KW-0732">Signal</keyword>
<evidence type="ECO:0000256" key="7">
    <source>
        <dbReference type="SAM" id="MobiDB-lite"/>
    </source>
</evidence>
<feature type="compositionally biased region" description="Polar residues" evidence="7">
    <location>
        <begin position="57"/>
        <end position="74"/>
    </location>
</feature>
<accession>A0A317G109</accession>
<evidence type="ECO:0000313" key="10">
    <source>
        <dbReference type="EMBL" id="PWT26861.1"/>
    </source>
</evidence>
<dbReference type="InterPro" id="IPR017853">
    <property type="entry name" value="GH"/>
</dbReference>
<dbReference type="InterPro" id="IPR044846">
    <property type="entry name" value="GH10"/>
</dbReference>
<sequence>MGGIMKVRKLLSGALIIALLSGCSAAASNEGGAKDGTDASSEQAASVENSVDAAESGASNGDTASEGSSDSENLVTGDETSAYEDQEVVPLKDLCEDYFLLGVGINGSTLENQTLNIPQYMELSKEQFNSCTMTNLMKSCYILDQFGSQDNLKNGNEEPALNFASIDPTLQWCKDNGMKMRGHTLVWHTQAPGWFFREGYTDDGEYVDKDTMLLRMESYIRQLVTHVQDEYPGVIYCWDVVNEAVEPGAYDPDSYFMCRTMTGEDPNPWYDTIGEDYVEMAFTYARKYVDEDVKLFYNDYNTYQTPKNQAIYGLCSHLKDEGLIDGIGMQGYWGIDYPNDEAIKTAITKFAELGLEIQVTELSIGVESETPEQFEKQATRYGQVFKLLHDMDTEAGGPANITCVTLFGLVDHYREGDTTNTRIFDQNYEPKPAYFAIKEEMEQY</sequence>
<evidence type="ECO:0000256" key="2">
    <source>
        <dbReference type="ARBA" id="ARBA00022801"/>
    </source>
</evidence>
<dbReference type="PROSITE" id="PS51257">
    <property type="entry name" value="PROKAR_LIPOPROTEIN"/>
    <property type="match status" value="1"/>
</dbReference>
<evidence type="ECO:0000256" key="4">
    <source>
        <dbReference type="ARBA" id="ARBA00023295"/>
    </source>
</evidence>
<keyword evidence="5 6" id="KW-0624">Polysaccharide degradation</keyword>
<comment type="similarity">
    <text evidence="1 6">Belongs to the glycosyl hydrolase 10 (cellulase F) family.</text>
</comment>
<dbReference type="Pfam" id="PF00331">
    <property type="entry name" value="Glyco_hydro_10"/>
    <property type="match status" value="1"/>
</dbReference>
<dbReference type="PANTHER" id="PTHR31490">
    <property type="entry name" value="GLYCOSYL HYDROLASE"/>
    <property type="match status" value="1"/>
</dbReference>
<evidence type="ECO:0000313" key="11">
    <source>
        <dbReference type="Proteomes" id="UP000245488"/>
    </source>
</evidence>
<name>A0A317G109_BUTFI</name>
<dbReference type="AlphaFoldDB" id="A0A317G109"/>
<dbReference type="InterPro" id="IPR001000">
    <property type="entry name" value="GH10_dom"/>
</dbReference>
<gene>
    <name evidence="10" type="ORF">CPT75_06950</name>
</gene>
<reference evidence="10 11" key="1">
    <citation type="submission" date="2017-09" db="EMBL/GenBank/DDBJ databases">
        <title>High-quality draft genome sequence of Butyrivibrio fibrisolvens INBov1, isolated from cow rumen.</title>
        <authorList>
            <person name="Rodriguez Hernaez J."/>
            <person name="Rivarola M."/>
            <person name="Paniego N."/>
            <person name="Cravero S."/>
            <person name="Ceron Cucchi M."/>
            <person name="Martinez M.C."/>
        </authorList>
    </citation>
    <scope>NUCLEOTIDE SEQUENCE [LARGE SCALE GENOMIC DNA]</scope>
    <source>
        <strain evidence="10 11">INBov1</strain>
    </source>
</reference>